<dbReference type="STRING" id="648782.SAMN04488554_3273"/>
<evidence type="ECO:0000256" key="1">
    <source>
        <dbReference type="ARBA" id="ARBA00023015"/>
    </source>
</evidence>
<dbReference type="SUPFAM" id="SSF53822">
    <property type="entry name" value="Periplasmic binding protein-like I"/>
    <property type="match status" value="1"/>
</dbReference>
<evidence type="ECO:0000259" key="4">
    <source>
        <dbReference type="PROSITE" id="PS50932"/>
    </source>
</evidence>
<sequence length="335" mass="34985">MNRRRTGGARVKATIYSIARELDISASTVSRAFSRPDMVNTKVRERILATAAAQGYELNRAARGLATGRTGLIGLVVLDITNPFFPPLVRAVERAASASDASVMLLDAESGGQKAADQLKRLSAQVDGLIVASPRLATKDLQAAVGSTPTVLVNRAVRGIPSVTCDNSAALREAGDHLVELGHRRILLLRGPAGSWAASQRTNAVRSWAQQTSADVELVELGPVEATYEAGWHAAEAIASSGATAIMAFDDYLACGVVGGLDEQGLSVPNDRSIIGCDDVLLARTLTPQLSTVTAPFEELGTRAVTLLSEVSAGGAPGNQKLSGEYAARGTTGRV</sequence>
<evidence type="ECO:0000256" key="2">
    <source>
        <dbReference type="ARBA" id="ARBA00023125"/>
    </source>
</evidence>
<dbReference type="CDD" id="cd01392">
    <property type="entry name" value="HTH_LacI"/>
    <property type="match status" value="1"/>
</dbReference>
<keyword evidence="3" id="KW-0804">Transcription</keyword>
<dbReference type="InterPro" id="IPR000843">
    <property type="entry name" value="HTH_LacI"/>
</dbReference>
<keyword evidence="6" id="KW-1185">Reference proteome</keyword>
<dbReference type="InterPro" id="IPR046335">
    <property type="entry name" value="LacI/GalR-like_sensor"/>
</dbReference>
<keyword evidence="2" id="KW-0238">DNA-binding</keyword>
<dbReference type="Proteomes" id="UP000199220">
    <property type="component" value="Unassembled WGS sequence"/>
</dbReference>
<dbReference type="OrthoDB" id="3258243at2"/>
<accession>A0A1H5MBZ1</accession>
<dbReference type="CDD" id="cd06267">
    <property type="entry name" value="PBP1_LacI_sugar_binding-like"/>
    <property type="match status" value="1"/>
</dbReference>
<keyword evidence="1" id="KW-0805">Transcription regulation</keyword>
<proteinExistence type="predicted"/>
<dbReference type="PROSITE" id="PS50932">
    <property type="entry name" value="HTH_LACI_2"/>
    <property type="match status" value="1"/>
</dbReference>
<dbReference type="InterPro" id="IPR010982">
    <property type="entry name" value="Lambda_DNA-bd_dom_sf"/>
</dbReference>
<evidence type="ECO:0000256" key="3">
    <source>
        <dbReference type="ARBA" id="ARBA00023163"/>
    </source>
</evidence>
<dbReference type="Gene3D" id="1.10.260.40">
    <property type="entry name" value="lambda repressor-like DNA-binding domains"/>
    <property type="match status" value="1"/>
</dbReference>
<organism evidence="5 6">
    <name type="scientific">Ruania alba</name>
    <dbReference type="NCBI Taxonomy" id="648782"/>
    <lineage>
        <taxon>Bacteria</taxon>
        <taxon>Bacillati</taxon>
        <taxon>Actinomycetota</taxon>
        <taxon>Actinomycetes</taxon>
        <taxon>Micrococcales</taxon>
        <taxon>Ruaniaceae</taxon>
        <taxon>Ruania</taxon>
    </lineage>
</organism>
<dbReference type="GO" id="GO:0003700">
    <property type="term" value="F:DNA-binding transcription factor activity"/>
    <property type="evidence" value="ECO:0007669"/>
    <property type="project" value="TreeGrafter"/>
</dbReference>
<dbReference type="Gene3D" id="3.40.50.2300">
    <property type="match status" value="2"/>
</dbReference>
<dbReference type="GO" id="GO:0000976">
    <property type="term" value="F:transcription cis-regulatory region binding"/>
    <property type="evidence" value="ECO:0007669"/>
    <property type="project" value="TreeGrafter"/>
</dbReference>
<evidence type="ECO:0000313" key="5">
    <source>
        <dbReference type="EMBL" id="SEE86683.1"/>
    </source>
</evidence>
<dbReference type="Pfam" id="PF13377">
    <property type="entry name" value="Peripla_BP_3"/>
    <property type="match status" value="1"/>
</dbReference>
<gene>
    <name evidence="5" type="ORF">SAMN04488554_3273</name>
</gene>
<dbReference type="AlphaFoldDB" id="A0A1H5MBZ1"/>
<dbReference type="EMBL" id="FNTX01000002">
    <property type="protein sequence ID" value="SEE86683.1"/>
    <property type="molecule type" value="Genomic_DNA"/>
</dbReference>
<dbReference type="PANTHER" id="PTHR30146:SF138">
    <property type="entry name" value="TRANSCRIPTIONAL REGULATORY PROTEIN"/>
    <property type="match status" value="1"/>
</dbReference>
<dbReference type="InterPro" id="IPR028082">
    <property type="entry name" value="Peripla_BP_I"/>
</dbReference>
<protein>
    <submittedName>
        <fullName evidence="5">Transcriptional regulator, LacI family</fullName>
    </submittedName>
</protein>
<dbReference type="SMART" id="SM00354">
    <property type="entry name" value="HTH_LACI"/>
    <property type="match status" value="1"/>
</dbReference>
<name>A0A1H5MBZ1_9MICO</name>
<evidence type="ECO:0000313" key="6">
    <source>
        <dbReference type="Proteomes" id="UP000199220"/>
    </source>
</evidence>
<reference evidence="6" key="1">
    <citation type="submission" date="2016-10" db="EMBL/GenBank/DDBJ databases">
        <authorList>
            <person name="Varghese N."/>
            <person name="Submissions S."/>
        </authorList>
    </citation>
    <scope>NUCLEOTIDE SEQUENCE [LARGE SCALE GENOMIC DNA]</scope>
    <source>
        <strain evidence="6">DSM 21368</strain>
    </source>
</reference>
<dbReference type="SUPFAM" id="SSF47413">
    <property type="entry name" value="lambda repressor-like DNA-binding domains"/>
    <property type="match status" value="1"/>
</dbReference>
<dbReference type="PANTHER" id="PTHR30146">
    <property type="entry name" value="LACI-RELATED TRANSCRIPTIONAL REPRESSOR"/>
    <property type="match status" value="1"/>
</dbReference>
<feature type="domain" description="HTH lacI-type" evidence="4">
    <location>
        <begin position="13"/>
        <end position="67"/>
    </location>
</feature>